<name>A0AAD2H3P8_9AGAR</name>
<sequence>ARDRDRARGGTATAVQLFLHPSYSGRSTLIRYVTREFCRCFCCGAAAVCLSGMVAADAIITAKLVVKFRAMNYKTSFKDTRNVIRRLTMASFRNGVDRHRGGHLPRPTGDRQCLDCFKFRLNRAPLIDYKQLRR</sequence>
<evidence type="ECO:0000313" key="1">
    <source>
        <dbReference type="EMBL" id="CAK5268125.1"/>
    </source>
</evidence>
<dbReference type="AlphaFoldDB" id="A0AAD2H3P8"/>
<dbReference type="EMBL" id="CAVNYO010000138">
    <property type="protein sequence ID" value="CAK5268125.1"/>
    <property type="molecule type" value="Genomic_DNA"/>
</dbReference>
<evidence type="ECO:0000313" key="2">
    <source>
        <dbReference type="Proteomes" id="UP001295794"/>
    </source>
</evidence>
<gene>
    <name evidence="1" type="ORF">MYCIT1_LOCUS11185</name>
</gene>
<proteinExistence type="predicted"/>
<feature type="non-terminal residue" evidence="1">
    <location>
        <position position="1"/>
    </location>
</feature>
<accession>A0AAD2H3P8</accession>
<reference evidence="1" key="1">
    <citation type="submission" date="2023-11" db="EMBL/GenBank/DDBJ databases">
        <authorList>
            <person name="De Vega J J."/>
            <person name="De Vega J J."/>
        </authorList>
    </citation>
    <scope>NUCLEOTIDE SEQUENCE</scope>
</reference>
<comment type="caution">
    <text evidence="1">The sequence shown here is derived from an EMBL/GenBank/DDBJ whole genome shotgun (WGS) entry which is preliminary data.</text>
</comment>
<dbReference type="Proteomes" id="UP001295794">
    <property type="component" value="Unassembled WGS sequence"/>
</dbReference>
<organism evidence="1 2">
    <name type="scientific">Mycena citricolor</name>
    <dbReference type="NCBI Taxonomy" id="2018698"/>
    <lineage>
        <taxon>Eukaryota</taxon>
        <taxon>Fungi</taxon>
        <taxon>Dikarya</taxon>
        <taxon>Basidiomycota</taxon>
        <taxon>Agaricomycotina</taxon>
        <taxon>Agaricomycetes</taxon>
        <taxon>Agaricomycetidae</taxon>
        <taxon>Agaricales</taxon>
        <taxon>Marasmiineae</taxon>
        <taxon>Mycenaceae</taxon>
        <taxon>Mycena</taxon>
    </lineage>
</organism>
<protein>
    <submittedName>
        <fullName evidence="1">Uncharacterized protein</fullName>
    </submittedName>
</protein>
<keyword evidence="2" id="KW-1185">Reference proteome</keyword>